<evidence type="ECO:0008006" key="3">
    <source>
        <dbReference type="Google" id="ProtNLM"/>
    </source>
</evidence>
<gene>
    <name evidence="1" type="ORF">SMD31_06755</name>
</gene>
<sequence>MKIAVYTIALNESQFVERWAAAAAPADYRLVADTGSSDDTVEKLIAAGVAVSSIAIKPWRFDHARNAALALLPTDIDICISVDMDEVLQPGWREALLDAWAPGTTRLRNPLEIDIGADGVARRYFYSSRIHQRFGYQWKYPIHELLSAAPGTVEKTVLCDRLRIRHLPDDAKSRAQYLPMLASATAEAPDDDRLAHYYGRELMFRHEYEAAIVELRRHLGLPRATWKAERSASLRFIGRCQKSLGRKSEARSAYLQACAEMPDAREPWHDLAKFCLDEQDWTGGIWAVTRALAITVVPTDHTRDAKAWGIGPYDIGSICAYYNRQPDLARDWLTKALELEPDNPRLIKNGGFILPAT</sequence>
<dbReference type="InterPro" id="IPR011990">
    <property type="entry name" value="TPR-like_helical_dom_sf"/>
</dbReference>
<name>A0ABU5DWG3_9PROT</name>
<comment type="caution">
    <text evidence="1">The sequence shown here is derived from an EMBL/GenBank/DDBJ whole genome shotgun (WGS) entry which is preliminary data.</text>
</comment>
<dbReference type="InterPro" id="IPR029044">
    <property type="entry name" value="Nucleotide-diphossugar_trans"/>
</dbReference>
<proteinExistence type="predicted"/>
<reference evidence="1 2" key="1">
    <citation type="journal article" date="2013" name="Antonie Van Leeuwenhoek">
        <title>Dongia rigui sp. nov., isolated from freshwater of a large wetland in Korea.</title>
        <authorList>
            <person name="Baik K.S."/>
            <person name="Hwang Y.M."/>
            <person name="Choi J.S."/>
            <person name="Kwon J."/>
            <person name="Seong C.N."/>
        </authorList>
    </citation>
    <scope>NUCLEOTIDE SEQUENCE [LARGE SCALE GENOMIC DNA]</scope>
    <source>
        <strain evidence="1 2">04SU4-P</strain>
    </source>
</reference>
<dbReference type="Proteomes" id="UP001271769">
    <property type="component" value="Unassembled WGS sequence"/>
</dbReference>
<dbReference type="EMBL" id="JAXCLX010000001">
    <property type="protein sequence ID" value="MDY0871614.1"/>
    <property type="molecule type" value="Genomic_DNA"/>
</dbReference>
<dbReference type="RefSeq" id="WP_320500044.1">
    <property type="nucleotide sequence ID" value="NZ_JAXCLX010000001.1"/>
</dbReference>
<evidence type="ECO:0000313" key="1">
    <source>
        <dbReference type="EMBL" id="MDY0871614.1"/>
    </source>
</evidence>
<accession>A0ABU5DWG3</accession>
<organism evidence="1 2">
    <name type="scientific">Dongia rigui</name>
    <dbReference type="NCBI Taxonomy" id="940149"/>
    <lineage>
        <taxon>Bacteria</taxon>
        <taxon>Pseudomonadati</taxon>
        <taxon>Pseudomonadota</taxon>
        <taxon>Alphaproteobacteria</taxon>
        <taxon>Rhodospirillales</taxon>
        <taxon>Dongiaceae</taxon>
        <taxon>Dongia</taxon>
    </lineage>
</organism>
<dbReference type="Gene3D" id="1.25.40.10">
    <property type="entry name" value="Tetratricopeptide repeat domain"/>
    <property type="match status" value="1"/>
</dbReference>
<keyword evidence="2" id="KW-1185">Reference proteome</keyword>
<evidence type="ECO:0000313" key="2">
    <source>
        <dbReference type="Proteomes" id="UP001271769"/>
    </source>
</evidence>
<dbReference type="Gene3D" id="3.90.550.10">
    <property type="entry name" value="Spore Coat Polysaccharide Biosynthesis Protein SpsA, Chain A"/>
    <property type="match status" value="1"/>
</dbReference>
<dbReference type="SUPFAM" id="SSF53448">
    <property type="entry name" value="Nucleotide-diphospho-sugar transferases"/>
    <property type="match status" value="1"/>
</dbReference>
<protein>
    <recommendedName>
        <fullName evidence="3">Glycosyl transferase family 2</fullName>
    </recommendedName>
</protein>
<dbReference type="SUPFAM" id="SSF48452">
    <property type="entry name" value="TPR-like"/>
    <property type="match status" value="1"/>
</dbReference>